<accession>A0ACC2EUZ1</accession>
<keyword evidence="2" id="KW-1185">Reference proteome</keyword>
<organism evidence="1 2">
    <name type="scientific">Diphasiastrum complanatum</name>
    <name type="common">Issler's clubmoss</name>
    <name type="synonym">Lycopodium complanatum</name>
    <dbReference type="NCBI Taxonomy" id="34168"/>
    <lineage>
        <taxon>Eukaryota</taxon>
        <taxon>Viridiplantae</taxon>
        <taxon>Streptophyta</taxon>
        <taxon>Embryophyta</taxon>
        <taxon>Tracheophyta</taxon>
        <taxon>Lycopodiopsida</taxon>
        <taxon>Lycopodiales</taxon>
        <taxon>Lycopodiaceae</taxon>
        <taxon>Lycopodioideae</taxon>
        <taxon>Diphasiastrum</taxon>
    </lineage>
</organism>
<name>A0ACC2EUZ1_DIPCM</name>
<evidence type="ECO:0000313" key="2">
    <source>
        <dbReference type="Proteomes" id="UP001162992"/>
    </source>
</evidence>
<dbReference type="EMBL" id="CM055092">
    <property type="protein sequence ID" value="KAJ7570303.1"/>
    <property type="molecule type" value="Genomic_DNA"/>
</dbReference>
<proteinExistence type="predicted"/>
<comment type="caution">
    <text evidence="1">The sequence shown here is derived from an EMBL/GenBank/DDBJ whole genome shotgun (WGS) entry which is preliminary data.</text>
</comment>
<reference evidence="2" key="1">
    <citation type="journal article" date="2024" name="Proc. Natl. Acad. Sci. U.S.A.">
        <title>Extraordinary preservation of gene collinearity over three hundred million years revealed in homosporous lycophytes.</title>
        <authorList>
            <person name="Li C."/>
            <person name="Wickell D."/>
            <person name="Kuo L.Y."/>
            <person name="Chen X."/>
            <person name="Nie B."/>
            <person name="Liao X."/>
            <person name="Peng D."/>
            <person name="Ji J."/>
            <person name="Jenkins J."/>
            <person name="Williams M."/>
            <person name="Shu S."/>
            <person name="Plott C."/>
            <person name="Barry K."/>
            <person name="Rajasekar S."/>
            <person name="Grimwood J."/>
            <person name="Han X."/>
            <person name="Sun S."/>
            <person name="Hou Z."/>
            <person name="He W."/>
            <person name="Dai G."/>
            <person name="Sun C."/>
            <person name="Schmutz J."/>
            <person name="Leebens-Mack J.H."/>
            <person name="Li F.W."/>
            <person name="Wang L."/>
        </authorList>
    </citation>
    <scope>NUCLEOTIDE SEQUENCE [LARGE SCALE GENOMIC DNA]</scope>
    <source>
        <strain evidence="2">cv. PW_Plant_1</strain>
    </source>
</reference>
<gene>
    <name evidence="1" type="ORF">O6H91_01G114100</name>
</gene>
<sequence>MKSLWFSSGISLLVLLHAALIPAVKAEDPYQFITWNVAYQTAKILGVSQQVIGINGQFPGPPLDSVTNNNLVINVFNQLDEPLLISWNGISQRKTSWQDGVSGTNCPILPGSNWTYEFQLKDQIGSYFYFPSLLYQKADGGFGAIRIANRVIIPVPFSTPDGDINFLVGDWYNTRHQDLRRKLDSGLPLGSPDGVLINGKGSFGQGDYSSVTVDPGKTYRLRVSNVGTVSSINFRIQGHQLLLVETEGSHTNEILLDSLDVHVGQSYSVLVKTNQSPSDFYVVASTKFQPNVLQGVGILHYSDSHAVASGPIPPGPDPNDINFSMNQANTVRRNLTANAARPNPQGSYHYGEINVTRRIQLQNTAVSLNGHQRYAVNGISYLTPDTPLKLADYLNISGVFTLGSITDFPPQQGTAPVLLSSVFDGDWQAFIEIVFLNTENEVQSWHLDGHDFFVAGYGIGSWSEASRHDYNLLDGVSRSTTHVYPNGWTAILFPGDNAGMWNIRSQTLYRQYLGQEIYIRFYNPTNSFRTEAPAPANLIRCGRAA</sequence>
<protein>
    <submittedName>
        <fullName evidence="1">Uncharacterized protein</fullName>
    </submittedName>
</protein>
<evidence type="ECO:0000313" key="1">
    <source>
        <dbReference type="EMBL" id="KAJ7570303.1"/>
    </source>
</evidence>
<dbReference type="Proteomes" id="UP001162992">
    <property type="component" value="Chromosome 1"/>
</dbReference>